<sequence>MTSTPPTPPRPHLEKVPGSLSLDRNRPVSLPPPLPSSGSLSSTSAKFPLRGDTTGLKRERAHMLQRKEVVSPAGQWISSVFITSQEDDEDGESEGRNVGGDCLKAAVGRASLHSVMWTRADMTAVGELVLVLGLLVSAHCELRTRDHGVEEEEGELGARGAGGGGGGGGGAFPARTGHQLHGLLLFAGVVHGERSDEEDGGGRRRTGPMFRSEIRERMDEAAAAGGGGGADAERLQLFFYGERERSYTAHRRHLLEVLSPPPPPNDSRMWI</sequence>
<feature type="region of interest" description="Disordered" evidence="1">
    <location>
        <begin position="1"/>
        <end position="51"/>
    </location>
</feature>
<gene>
    <name evidence="2" type="ORF">D5F01_LYC21602</name>
</gene>
<proteinExistence type="predicted"/>
<protein>
    <submittedName>
        <fullName evidence="2">Uncharacterized protein</fullName>
    </submittedName>
</protein>
<name>A0A6G0HP92_LARCR</name>
<comment type="caution">
    <text evidence="2">The sequence shown here is derived from an EMBL/GenBank/DDBJ whole genome shotgun (WGS) entry which is preliminary data.</text>
</comment>
<feature type="compositionally biased region" description="Gly residues" evidence="1">
    <location>
        <begin position="157"/>
        <end position="169"/>
    </location>
</feature>
<organism evidence="2 3">
    <name type="scientific">Larimichthys crocea</name>
    <name type="common">Large yellow croaker</name>
    <name type="synonym">Pseudosciaena crocea</name>
    <dbReference type="NCBI Taxonomy" id="215358"/>
    <lineage>
        <taxon>Eukaryota</taxon>
        <taxon>Metazoa</taxon>
        <taxon>Chordata</taxon>
        <taxon>Craniata</taxon>
        <taxon>Vertebrata</taxon>
        <taxon>Euteleostomi</taxon>
        <taxon>Actinopterygii</taxon>
        <taxon>Neopterygii</taxon>
        <taxon>Teleostei</taxon>
        <taxon>Neoteleostei</taxon>
        <taxon>Acanthomorphata</taxon>
        <taxon>Eupercaria</taxon>
        <taxon>Sciaenidae</taxon>
        <taxon>Larimichthys</taxon>
    </lineage>
</organism>
<evidence type="ECO:0000256" key="1">
    <source>
        <dbReference type="SAM" id="MobiDB-lite"/>
    </source>
</evidence>
<feature type="compositionally biased region" description="Pro residues" evidence="1">
    <location>
        <begin position="1"/>
        <end position="10"/>
    </location>
</feature>
<dbReference type="EMBL" id="REGW02000021">
    <property type="protein sequence ID" value="KAE8281024.1"/>
    <property type="molecule type" value="Genomic_DNA"/>
</dbReference>
<evidence type="ECO:0000313" key="2">
    <source>
        <dbReference type="EMBL" id="KAE8281024.1"/>
    </source>
</evidence>
<keyword evidence="3" id="KW-1185">Reference proteome</keyword>
<feature type="region of interest" description="Disordered" evidence="1">
    <location>
        <begin position="147"/>
        <end position="169"/>
    </location>
</feature>
<reference evidence="2 3" key="1">
    <citation type="submission" date="2019-07" db="EMBL/GenBank/DDBJ databases">
        <title>Chromosome genome assembly for large yellow croaker.</title>
        <authorList>
            <person name="Xiao S."/>
        </authorList>
    </citation>
    <scope>NUCLEOTIDE SEQUENCE [LARGE SCALE GENOMIC DNA]</scope>
    <source>
        <strain evidence="2">JMULYC20181020</strain>
        <tissue evidence="2">Muscle</tissue>
    </source>
</reference>
<evidence type="ECO:0000313" key="3">
    <source>
        <dbReference type="Proteomes" id="UP000424527"/>
    </source>
</evidence>
<dbReference type="AlphaFoldDB" id="A0A6G0HP92"/>
<dbReference type="Proteomes" id="UP000424527">
    <property type="component" value="Unassembled WGS sequence"/>
</dbReference>
<accession>A0A6G0HP92</accession>